<dbReference type="HAMAP" id="MF_01521">
    <property type="entry name" value="MntP_pump"/>
    <property type="match status" value="1"/>
</dbReference>
<name>L9UAF2_9GAMM</name>
<keyword evidence="3 8" id="KW-0812">Transmembrane</keyword>
<feature type="transmembrane region" description="Helical" evidence="8">
    <location>
        <begin position="143"/>
        <end position="164"/>
    </location>
</feature>
<dbReference type="EMBL" id="AOPO01000005">
    <property type="protein sequence ID" value="ELY21591.1"/>
    <property type="molecule type" value="Genomic_DNA"/>
</dbReference>
<dbReference type="GO" id="GO:0005384">
    <property type="term" value="F:manganese ion transmembrane transporter activity"/>
    <property type="evidence" value="ECO:0007669"/>
    <property type="project" value="UniProtKB-UniRule"/>
</dbReference>
<comment type="function">
    <text evidence="8">Probably functions as a manganese efflux pump.</text>
</comment>
<evidence type="ECO:0000256" key="5">
    <source>
        <dbReference type="ARBA" id="ARBA00023065"/>
    </source>
</evidence>
<proteinExistence type="inferred from homology"/>
<evidence type="ECO:0000313" key="10">
    <source>
        <dbReference type="Proteomes" id="UP000011651"/>
    </source>
</evidence>
<keyword evidence="5 8" id="KW-0406">Ion transport</keyword>
<keyword evidence="6 8" id="KW-0472">Membrane</keyword>
<dbReference type="GO" id="GO:0005886">
    <property type="term" value="C:plasma membrane"/>
    <property type="evidence" value="ECO:0007669"/>
    <property type="project" value="UniProtKB-SubCell"/>
</dbReference>
<protein>
    <recommendedName>
        <fullName evidence="8">Putative manganese efflux pump MntP</fullName>
    </recommendedName>
</protein>
<dbReference type="Pfam" id="PF02659">
    <property type="entry name" value="Mntp"/>
    <property type="match status" value="1"/>
</dbReference>
<evidence type="ECO:0000256" key="8">
    <source>
        <dbReference type="HAMAP-Rule" id="MF_01521"/>
    </source>
</evidence>
<dbReference type="InterPro" id="IPR022929">
    <property type="entry name" value="Put_MntP"/>
</dbReference>
<dbReference type="AlphaFoldDB" id="L9UAF2"/>
<evidence type="ECO:0000256" key="4">
    <source>
        <dbReference type="ARBA" id="ARBA00022989"/>
    </source>
</evidence>
<comment type="subcellular location">
    <subcellularLocation>
        <location evidence="8">Cell membrane</location>
        <topology evidence="8">Multi-pass membrane protein</topology>
    </subcellularLocation>
</comment>
<evidence type="ECO:0000313" key="9">
    <source>
        <dbReference type="EMBL" id="ELY21591.1"/>
    </source>
</evidence>
<organism evidence="9 10">
    <name type="scientific">Vreelandella titanicae BH1</name>
    <dbReference type="NCBI Taxonomy" id="1204738"/>
    <lineage>
        <taxon>Bacteria</taxon>
        <taxon>Pseudomonadati</taxon>
        <taxon>Pseudomonadota</taxon>
        <taxon>Gammaproteobacteria</taxon>
        <taxon>Oceanospirillales</taxon>
        <taxon>Halomonadaceae</taxon>
        <taxon>Vreelandella</taxon>
    </lineage>
</organism>
<dbReference type="PATRIC" id="fig|1204738.3.peg.2393"/>
<keyword evidence="1 8" id="KW-0813">Transport</keyword>
<evidence type="ECO:0000256" key="3">
    <source>
        <dbReference type="ARBA" id="ARBA00022692"/>
    </source>
</evidence>
<keyword evidence="4 8" id="KW-1133">Transmembrane helix</keyword>
<dbReference type="PANTHER" id="PTHR35529">
    <property type="entry name" value="MANGANESE EFFLUX PUMP MNTP-RELATED"/>
    <property type="match status" value="1"/>
</dbReference>
<dbReference type="Proteomes" id="UP000011651">
    <property type="component" value="Unassembled WGS sequence"/>
</dbReference>
<feature type="transmembrane region" description="Helical" evidence="8">
    <location>
        <begin position="171"/>
        <end position="193"/>
    </location>
</feature>
<evidence type="ECO:0000256" key="1">
    <source>
        <dbReference type="ARBA" id="ARBA00022448"/>
    </source>
</evidence>
<dbReference type="InterPro" id="IPR003810">
    <property type="entry name" value="Mntp/YtaF"/>
</dbReference>
<sequence>MCAVLFQRASSHSMTPITLLFLAVSMSADAFAASISKGAELQKPRYRHAIGIGLVFGVIEAITPVLGWVAGKASQQYVQAWDHWVAFTLLTLIGLHMMHAGLKKEDKIEHRKQTLWLLVLTATATSIDAMAVGASLAFIDANIIATSLAIGLATTVMASVGTFLGNKLGKFVGHWAELIGGIVLIGIGLAILAEHTAFFNA</sequence>
<accession>L9UAF2</accession>
<feature type="transmembrane region" description="Helical" evidence="8">
    <location>
        <begin position="48"/>
        <end position="71"/>
    </location>
</feature>
<feature type="transmembrane region" description="Helical" evidence="8">
    <location>
        <begin position="83"/>
        <end position="102"/>
    </location>
</feature>
<evidence type="ECO:0000256" key="2">
    <source>
        <dbReference type="ARBA" id="ARBA00022475"/>
    </source>
</evidence>
<evidence type="ECO:0000256" key="7">
    <source>
        <dbReference type="ARBA" id="ARBA00023211"/>
    </source>
</evidence>
<comment type="similarity">
    <text evidence="8">Belongs to the MntP (TC 9.B.29) family.</text>
</comment>
<dbReference type="PANTHER" id="PTHR35529:SF1">
    <property type="entry name" value="MANGANESE EFFLUX PUMP MNTP-RELATED"/>
    <property type="match status" value="1"/>
</dbReference>
<keyword evidence="2 8" id="KW-1003">Cell membrane</keyword>
<reference evidence="9 10" key="1">
    <citation type="journal article" date="2013" name="Genome Announc.">
        <title>Draft Genome of the Marine Gammaproteobacterium Halomonas titanicae.</title>
        <authorList>
            <person name="Sanchez-Porro C."/>
            <person name="de la Haba R.R."/>
            <person name="Cruz-Hernandez N."/>
            <person name="Gonzalez J.M."/>
            <person name="Reyes-Guirao C."/>
            <person name="Navarro-Sampedro L."/>
            <person name="Carballo M."/>
            <person name="Ventosa A."/>
        </authorList>
    </citation>
    <scope>NUCLEOTIDE SEQUENCE [LARGE SCALE GENOMIC DNA]</scope>
    <source>
        <strain evidence="9 10">BH1</strain>
    </source>
</reference>
<keyword evidence="7 8" id="KW-0464">Manganese</keyword>
<feature type="transmembrane region" description="Helical" evidence="8">
    <location>
        <begin position="17"/>
        <end position="36"/>
    </location>
</feature>
<gene>
    <name evidence="8" type="primary">mntP</name>
    <name evidence="9" type="ORF">HALTITAN_1595</name>
</gene>
<comment type="caution">
    <text evidence="9">The sequence shown here is derived from an EMBL/GenBank/DDBJ whole genome shotgun (WGS) entry which is preliminary data.</text>
</comment>
<evidence type="ECO:0000256" key="6">
    <source>
        <dbReference type="ARBA" id="ARBA00023136"/>
    </source>
</evidence>
<feature type="transmembrane region" description="Helical" evidence="8">
    <location>
        <begin position="114"/>
        <end position="137"/>
    </location>
</feature>